<dbReference type="CDD" id="cd06170">
    <property type="entry name" value="LuxR_C_like"/>
    <property type="match status" value="1"/>
</dbReference>
<keyword evidence="6" id="KW-1185">Reference proteome</keyword>
<dbReference type="EMBL" id="JACCCZ010000001">
    <property type="protein sequence ID" value="NYG04729.1"/>
    <property type="molecule type" value="Genomic_DNA"/>
</dbReference>
<gene>
    <name evidence="5" type="ORF">HDA37_005014</name>
</gene>
<dbReference type="Gene3D" id="3.30.450.40">
    <property type="match status" value="1"/>
</dbReference>
<dbReference type="InterPro" id="IPR036388">
    <property type="entry name" value="WH-like_DNA-bd_sf"/>
</dbReference>
<dbReference type="Gene3D" id="3.30.565.10">
    <property type="entry name" value="Histidine kinase-like ATPase, C-terminal domain"/>
    <property type="match status" value="1"/>
</dbReference>
<dbReference type="AlphaFoldDB" id="A0A852W739"/>
<dbReference type="InterPro" id="IPR003594">
    <property type="entry name" value="HATPase_dom"/>
</dbReference>
<accession>A0A852W739</accession>
<dbReference type="GO" id="GO:0006355">
    <property type="term" value="P:regulation of DNA-templated transcription"/>
    <property type="evidence" value="ECO:0007669"/>
    <property type="project" value="InterPro"/>
</dbReference>
<dbReference type="Pfam" id="PF01590">
    <property type="entry name" value="GAF"/>
    <property type="match status" value="1"/>
</dbReference>
<evidence type="ECO:0000313" key="6">
    <source>
        <dbReference type="Proteomes" id="UP000549695"/>
    </source>
</evidence>
<dbReference type="PROSITE" id="PS50043">
    <property type="entry name" value="HTH_LUXR_2"/>
    <property type="match status" value="1"/>
</dbReference>
<keyword evidence="2 5" id="KW-0238">DNA-binding</keyword>
<feature type="domain" description="HTH luxR-type" evidence="4">
    <location>
        <begin position="283"/>
        <end position="347"/>
    </location>
</feature>
<dbReference type="InterPro" id="IPR000792">
    <property type="entry name" value="Tscrpt_reg_LuxR_C"/>
</dbReference>
<dbReference type="SMART" id="SM00387">
    <property type="entry name" value="HATPase_c"/>
    <property type="match status" value="1"/>
</dbReference>
<dbReference type="SMART" id="SM00421">
    <property type="entry name" value="HTH_LUXR"/>
    <property type="match status" value="1"/>
</dbReference>
<dbReference type="PANTHER" id="PTHR44688:SF16">
    <property type="entry name" value="DNA-BINDING TRANSCRIPTIONAL ACTIVATOR DEVR_DOSR"/>
    <property type="match status" value="1"/>
</dbReference>
<proteinExistence type="predicted"/>
<protein>
    <submittedName>
        <fullName evidence="5">DNA-binding CsgD family transcriptional regulator</fullName>
    </submittedName>
</protein>
<dbReference type="InterPro" id="IPR003018">
    <property type="entry name" value="GAF"/>
</dbReference>
<reference evidence="5 6" key="1">
    <citation type="submission" date="2020-07" db="EMBL/GenBank/DDBJ databases">
        <title>Sequencing the genomes of 1000 actinobacteria strains.</title>
        <authorList>
            <person name="Klenk H.-P."/>
        </authorList>
    </citation>
    <scope>NUCLEOTIDE SEQUENCE [LARGE SCALE GENOMIC DNA]</scope>
    <source>
        <strain evidence="5 6">DSM 44749</strain>
    </source>
</reference>
<dbReference type="Pfam" id="PF02518">
    <property type="entry name" value="HATPase_c"/>
    <property type="match status" value="1"/>
</dbReference>
<dbReference type="InterPro" id="IPR036890">
    <property type="entry name" value="HATPase_C_sf"/>
</dbReference>
<evidence type="ECO:0000313" key="5">
    <source>
        <dbReference type="EMBL" id="NYG04729.1"/>
    </source>
</evidence>
<dbReference type="GO" id="GO:0003677">
    <property type="term" value="F:DNA binding"/>
    <property type="evidence" value="ECO:0007669"/>
    <property type="project" value="UniProtKB-KW"/>
</dbReference>
<evidence type="ECO:0000256" key="2">
    <source>
        <dbReference type="ARBA" id="ARBA00023125"/>
    </source>
</evidence>
<dbReference type="Gene3D" id="1.10.10.10">
    <property type="entry name" value="Winged helix-like DNA-binding domain superfamily/Winged helix DNA-binding domain"/>
    <property type="match status" value="1"/>
</dbReference>
<dbReference type="PANTHER" id="PTHR44688">
    <property type="entry name" value="DNA-BINDING TRANSCRIPTIONAL ACTIVATOR DEVR_DOSR"/>
    <property type="match status" value="1"/>
</dbReference>
<dbReference type="Pfam" id="PF00196">
    <property type="entry name" value="GerE"/>
    <property type="match status" value="1"/>
</dbReference>
<dbReference type="GeneID" id="98054675"/>
<dbReference type="PRINTS" id="PR00038">
    <property type="entry name" value="HTHLUXR"/>
</dbReference>
<keyword evidence="3" id="KW-0804">Transcription</keyword>
<evidence type="ECO:0000259" key="4">
    <source>
        <dbReference type="PROSITE" id="PS50043"/>
    </source>
</evidence>
<evidence type="ECO:0000256" key="3">
    <source>
        <dbReference type="ARBA" id="ARBA00023163"/>
    </source>
</evidence>
<dbReference type="Proteomes" id="UP000549695">
    <property type="component" value="Unassembled WGS sequence"/>
</dbReference>
<dbReference type="SUPFAM" id="SSF55874">
    <property type="entry name" value="ATPase domain of HSP90 chaperone/DNA topoisomerase II/histidine kinase"/>
    <property type="match status" value="1"/>
</dbReference>
<dbReference type="SUPFAM" id="SSF46894">
    <property type="entry name" value="C-terminal effector domain of the bipartite response regulators"/>
    <property type="match status" value="1"/>
</dbReference>
<dbReference type="RefSeq" id="WP_179762415.1">
    <property type="nucleotide sequence ID" value="NZ_BAAAJZ010000007.1"/>
</dbReference>
<organism evidence="5 6">
    <name type="scientific">Pseudonocardia alni</name>
    <name type="common">Amycolata alni</name>
    <dbReference type="NCBI Taxonomy" id="33907"/>
    <lineage>
        <taxon>Bacteria</taxon>
        <taxon>Bacillati</taxon>
        <taxon>Actinomycetota</taxon>
        <taxon>Actinomycetes</taxon>
        <taxon>Pseudonocardiales</taxon>
        <taxon>Pseudonocardiaceae</taxon>
        <taxon>Pseudonocardia</taxon>
    </lineage>
</organism>
<evidence type="ECO:0000256" key="1">
    <source>
        <dbReference type="ARBA" id="ARBA00023015"/>
    </source>
</evidence>
<dbReference type="InterPro" id="IPR016032">
    <property type="entry name" value="Sig_transdc_resp-reg_C-effctor"/>
</dbReference>
<sequence>MILAHGAAQDRGVTTLLDDLVRRTTSRLGGGGGTVALLGDPAPVVHRDPLPPVEDVLARLVREPRTLLVEGDGPGTPDVLGTPLWWDDELLGACAFGGGGRFRDSDVAAVEGFAEQAAVAVMAARLLADVPAVATAPAAPQLLPELRAELDRALRALGARGGVVTLGTERVPAPVVATGVHEVARLLLDNAVLHSGACTLRVGLAFETGTVRLLVEDDGRGFDPVTAPRSGLDRVESTVRAAGGRLEIDSVPGWGTRVRACWPDPPTPCTAGPLVAPPAGLQPARGQHTLTLREREVRALVEQGLADKQIATRLAISVKTVEKHVGAVLRKTGARNRTMLARFGAGN</sequence>
<comment type="caution">
    <text evidence="5">The sequence shown here is derived from an EMBL/GenBank/DDBJ whole genome shotgun (WGS) entry which is preliminary data.</text>
</comment>
<dbReference type="InterPro" id="IPR029016">
    <property type="entry name" value="GAF-like_dom_sf"/>
</dbReference>
<name>A0A852W739_PSEA5</name>
<dbReference type="CDD" id="cd16917">
    <property type="entry name" value="HATPase_UhpB-NarQ-NarX-like"/>
    <property type="match status" value="1"/>
</dbReference>
<keyword evidence="1" id="KW-0805">Transcription regulation</keyword>
<dbReference type="SUPFAM" id="SSF55781">
    <property type="entry name" value="GAF domain-like"/>
    <property type="match status" value="1"/>
</dbReference>